<dbReference type="SUPFAM" id="SSF52172">
    <property type="entry name" value="CheY-like"/>
    <property type="match status" value="1"/>
</dbReference>
<organism evidence="2 3">
    <name type="scientific">Paenibacillus arenosi</name>
    <dbReference type="NCBI Taxonomy" id="2774142"/>
    <lineage>
        <taxon>Bacteria</taxon>
        <taxon>Bacillati</taxon>
        <taxon>Bacillota</taxon>
        <taxon>Bacilli</taxon>
        <taxon>Bacillales</taxon>
        <taxon>Paenibacillaceae</taxon>
        <taxon>Paenibacillus</taxon>
    </lineage>
</organism>
<keyword evidence="2" id="KW-0238">DNA-binding</keyword>
<keyword evidence="3" id="KW-1185">Reference proteome</keyword>
<reference evidence="2 3" key="1">
    <citation type="submission" date="2020-09" db="EMBL/GenBank/DDBJ databases">
        <title>Paenibacillus sp. CAU 1523 isolated from sand of Haeundae Beach.</title>
        <authorList>
            <person name="Kim W."/>
        </authorList>
    </citation>
    <scope>NUCLEOTIDE SEQUENCE [LARGE SCALE GENOMIC DNA]</scope>
    <source>
        <strain evidence="2 3">CAU 1523</strain>
    </source>
</reference>
<dbReference type="EMBL" id="JACYTN010000007">
    <property type="protein sequence ID" value="MBD8498977.1"/>
    <property type="molecule type" value="Genomic_DNA"/>
</dbReference>
<dbReference type="SMART" id="SM00850">
    <property type="entry name" value="LytTR"/>
    <property type="match status" value="1"/>
</dbReference>
<accession>A0ABR9AXW4</accession>
<proteinExistence type="predicted"/>
<dbReference type="Proteomes" id="UP000634529">
    <property type="component" value="Unassembled WGS sequence"/>
</dbReference>
<evidence type="ECO:0000259" key="1">
    <source>
        <dbReference type="SMART" id="SM00850"/>
    </source>
</evidence>
<protein>
    <submittedName>
        <fullName evidence="2">LytTR family transcriptional regulator DNA-binding domain-containing protein</fullName>
    </submittedName>
</protein>
<evidence type="ECO:0000313" key="2">
    <source>
        <dbReference type="EMBL" id="MBD8498977.1"/>
    </source>
</evidence>
<dbReference type="InterPro" id="IPR007492">
    <property type="entry name" value="LytTR_DNA-bd_dom"/>
</dbReference>
<dbReference type="InterPro" id="IPR011006">
    <property type="entry name" value="CheY-like_superfamily"/>
</dbReference>
<dbReference type="Gene3D" id="2.40.50.1020">
    <property type="entry name" value="LytTr DNA-binding domain"/>
    <property type="match status" value="1"/>
</dbReference>
<dbReference type="GO" id="GO:0003677">
    <property type="term" value="F:DNA binding"/>
    <property type="evidence" value="ECO:0007669"/>
    <property type="project" value="UniProtKB-KW"/>
</dbReference>
<sequence length="242" mass="28147">MPQFTTIVAINNEHIREKVMAYVSSLGSANIHIARSKNKLIQLCVDLEPDLVLTSTQLKEESMIMAFHEIHLRGIDPPILFLQEEDTFHPLPQHLPTDKFVVLKQLSTEQIEQGIRQLLPAKFHTNQLKPHYILCNLKDHSFSIREDTILFVEKISHLYSDIVLTDSTRICTSSTLKEIFTQANNLFQSHRSYLVNKLHIQKIVPDMLIPGNYSILLHESTFHPPLSRRYYERFVQLNRPEQ</sequence>
<evidence type="ECO:0000313" key="3">
    <source>
        <dbReference type="Proteomes" id="UP000634529"/>
    </source>
</evidence>
<name>A0ABR9AXW4_9BACL</name>
<dbReference type="RefSeq" id="WP_192025332.1">
    <property type="nucleotide sequence ID" value="NZ_JACYTN010000007.1"/>
</dbReference>
<gene>
    <name evidence="2" type="ORF">IFO66_11745</name>
</gene>
<dbReference type="Pfam" id="PF04397">
    <property type="entry name" value="LytTR"/>
    <property type="match status" value="1"/>
</dbReference>
<comment type="caution">
    <text evidence="2">The sequence shown here is derived from an EMBL/GenBank/DDBJ whole genome shotgun (WGS) entry which is preliminary data.</text>
</comment>
<feature type="domain" description="HTH LytTR-type" evidence="1">
    <location>
        <begin position="139"/>
        <end position="239"/>
    </location>
</feature>